<dbReference type="Gene3D" id="2.160.20.10">
    <property type="entry name" value="Single-stranded right-handed beta-helix, Pectin lyase-like"/>
    <property type="match status" value="1"/>
</dbReference>
<dbReference type="GO" id="GO:0030599">
    <property type="term" value="F:pectinesterase activity"/>
    <property type="evidence" value="ECO:0007669"/>
    <property type="project" value="TreeGrafter"/>
</dbReference>
<evidence type="ECO:0008006" key="3">
    <source>
        <dbReference type="Google" id="ProtNLM"/>
    </source>
</evidence>
<dbReference type="EMBL" id="OU466860">
    <property type="protein sequence ID" value="CAH2059025.1"/>
    <property type="molecule type" value="Genomic_DNA"/>
</dbReference>
<sequence>MEVGKCGLDELGDHMQPSCSPTLTCLESSLLKVGIIGVTRAEKSKTVTFGEHNCYGEGADYKGRVSYGKQLTDSEASSLTDISYIDGDQWLNQSNVLSELTSEDNRDGLIGFY</sequence>
<organism evidence="1 2">
    <name type="scientific">Thlaspi arvense</name>
    <name type="common">Field penny-cress</name>
    <dbReference type="NCBI Taxonomy" id="13288"/>
    <lineage>
        <taxon>Eukaryota</taxon>
        <taxon>Viridiplantae</taxon>
        <taxon>Streptophyta</taxon>
        <taxon>Embryophyta</taxon>
        <taxon>Tracheophyta</taxon>
        <taxon>Spermatophyta</taxon>
        <taxon>Magnoliopsida</taxon>
        <taxon>eudicotyledons</taxon>
        <taxon>Gunneridae</taxon>
        <taxon>Pentapetalae</taxon>
        <taxon>rosids</taxon>
        <taxon>malvids</taxon>
        <taxon>Brassicales</taxon>
        <taxon>Brassicaceae</taxon>
        <taxon>Thlaspideae</taxon>
        <taxon>Thlaspi</taxon>
    </lineage>
</organism>
<dbReference type="GO" id="GO:0045490">
    <property type="term" value="P:pectin catabolic process"/>
    <property type="evidence" value="ECO:0007669"/>
    <property type="project" value="TreeGrafter"/>
</dbReference>
<protein>
    <recommendedName>
        <fullName evidence="3">Pectinesterase</fullName>
    </recommendedName>
</protein>
<evidence type="ECO:0000313" key="2">
    <source>
        <dbReference type="Proteomes" id="UP000836841"/>
    </source>
</evidence>
<dbReference type="InterPro" id="IPR012334">
    <property type="entry name" value="Pectin_lyas_fold"/>
</dbReference>
<dbReference type="AlphaFoldDB" id="A0AAU9S7S0"/>
<accession>A0AAU9S7S0</accession>
<dbReference type="Proteomes" id="UP000836841">
    <property type="component" value="Chromosome 4"/>
</dbReference>
<dbReference type="PANTHER" id="PTHR31321">
    <property type="entry name" value="ACYL-COA THIOESTER HYDROLASE YBHC-RELATED"/>
    <property type="match status" value="1"/>
</dbReference>
<reference evidence="1 2" key="1">
    <citation type="submission" date="2022-03" db="EMBL/GenBank/DDBJ databases">
        <authorList>
            <person name="Nunn A."/>
            <person name="Chopra R."/>
            <person name="Nunn A."/>
            <person name="Contreras Garrido A."/>
        </authorList>
    </citation>
    <scope>NUCLEOTIDE SEQUENCE [LARGE SCALE GENOMIC DNA]</scope>
</reference>
<gene>
    <name evidence="1" type="ORF">TAV2_LOCUS12499</name>
</gene>
<name>A0AAU9S7S0_THLAR</name>
<dbReference type="SUPFAM" id="SSF51126">
    <property type="entry name" value="Pectin lyase-like"/>
    <property type="match status" value="1"/>
</dbReference>
<dbReference type="PANTHER" id="PTHR31321:SF73">
    <property type="entry name" value="PECTINESTERASE 14-RELATED"/>
    <property type="match status" value="1"/>
</dbReference>
<dbReference type="InterPro" id="IPR011050">
    <property type="entry name" value="Pectin_lyase_fold/virulence"/>
</dbReference>
<keyword evidence="2" id="KW-1185">Reference proteome</keyword>
<proteinExistence type="predicted"/>
<evidence type="ECO:0000313" key="1">
    <source>
        <dbReference type="EMBL" id="CAH2059025.1"/>
    </source>
</evidence>